<accession>A0A0V1GTD5</accession>
<keyword evidence="4" id="KW-1185">Reference proteome</keyword>
<keyword evidence="1" id="KW-0812">Transmembrane</keyword>
<name>A0A0V1GTD5_TRIPS</name>
<keyword evidence="1" id="KW-1133">Transmembrane helix</keyword>
<organism evidence="3 4">
    <name type="scientific">Trichinella pseudospiralis</name>
    <name type="common">Parasitic roundworm</name>
    <dbReference type="NCBI Taxonomy" id="6337"/>
    <lineage>
        <taxon>Eukaryota</taxon>
        <taxon>Metazoa</taxon>
        <taxon>Ecdysozoa</taxon>
        <taxon>Nematoda</taxon>
        <taxon>Enoplea</taxon>
        <taxon>Dorylaimia</taxon>
        <taxon>Trichinellida</taxon>
        <taxon>Trichinellidae</taxon>
        <taxon>Trichinella</taxon>
    </lineage>
</organism>
<dbReference type="AlphaFoldDB" id="A0A0V1GTD5"/>
<dbReference type="EMBL" id="JYDS01000626">
    <property type="protein sequence ID" value="KRZ01574.1"/>
    <property type="molecule type" value="Genomic_DNA"/>
</dbReference>
<evidence type="ECO:0000313" key="2">
    <source>
        <dbReference type="EMBL" id="KRZ01059.1"/>
    </source>
</evidence>
<evidence type="ECO:0000313" key="3">
    <source>
        <dbReference type="EMBL" id="KRZ01574.1"/>
    </source>
</evidence>
<reference evidence="3 4" key="1">
    <citation type="submission" date="2015-01" db="EMBL/GenBank/DDBJ databases">
        <title>Evolution of Trichinella species and genotypes.</title>
        <authorList>
            <person name="Korhonen P.K."/>
            <person name="Edoardo P."/>
            <person name="Giuseppe L.R."/>
            <person name="Gasser R.B."/>
        </authorList>
    </citation>
    <scope>NUCLEOTIDE SEQUENCE [LARGE SCALE GENOMIC DNA]</scope>
    <source>
        <strain evidence="3">ISS588</strain>
    </source>
</reference>
<proteinExistence type="predicted"/>
<dbReference type="Proteomes" id="UP000054805">
    <property type="component" value="Unassembled WGS sequence"/>
</dbReference>
<gene>
    <name evidence="3" type="ORF">T4B_10215</name>
    <name evidence="2" type="ORF">T4B_1792</name>
</gene>
<dbReference type="EMBL" id="JYDS01000693">
    <property type="protein sequence ID" value="KRZ01059.1"/>
    <property type="molecule type" value="Genomic_DNA"/>
</dbReference>
<comment type="caution">
    <text evidence="3">The sequence shown here is derived from an EMBL/GenBank/DDBJ whole genome shotgun (WGS) entry which is preliminary data.</text>
</comment>
<sequence>MADGSRFRIYVVIHTVCVDLLPLLAFTDEFGTIIMRDSVYLLSDFENNAFKKLLRFAFH</sequence>
<protein>
    <submittedName>
        <fullName evidence="3">Uncharacterized protein</fullName>
    </submittedName>
</protein>
<evidence type="ECO:0000313" key="4">
    <source>
        <dbReference type="Proteomes" id="UP000054805"/>
    </source>
</evidence>
<keyword evidence="1" id="KW-0472">Membrane</keyword>
<feature type="transmembrane region" description="Helical" evidence="1">
    <location>
        <begin position="7"/>
        <end position="26"/>
    </location>
</feature>
<evidence type="ECO:0000256" key="1">
    <source>
        <dbReference type="SAM" id="Phobius"/>
    </source>
</evidence>